<dbReference type="OrthoDB" id="9925886at2759"/>
<dbReference type="SMART" id="SM00409">
    <property type="entry name" value="IG"/>
    <property type="match status" value="2"/>
</dbReference>
<evidence type="ECO:0000256" key="10">
    <source>
        <dbReference type="ARBA" id="ARBA00023319"/>
    </source>
</evidence>
<dbReference type="GO" id="GO:0007165">
    <property type="term" value="P:signal transduction"/>
    <property type="evidence" value="ECO:0007669"/>
    <property type="project" value="InterPro"/>
</dbReference>
<keyword evidence="3" id="KW-1090">Inhibition of host innate immune response by virus</keyword>
<proteinExistence type="inferred from homology"/>
<dbReference type="InterPro" id="IPR000157">
    <property type="entry name" value="TIR_dom"/>
</dbReference>
<dbReference type="Pfam" id="PF12248">
    <property type="entry name" value="Methyltransf_FA"/>
    <property type="match status" value="1"/>
</dbReference>
<keyword evidence="5" id="KW-1114">Inhibition of host interferon signaling pathway by virus</keyword>
<evidence type="ECO:0000256" key="2">
    <source>
        <dbReference type="ARBA" id="ARBA00022518"/>
    </source>
</evidence>
<keyword evidence="8" id="KW-0325">Glycoprotein</keyword>
<reference evidence="18" key="1">
    <citation type="submission" date="2022-01" db="EMBL/GenBank/DDBJ databases">
        <authorList>
            <person name="Braso-Vives M."/>
        </authorList>
    </citation>
    <scope>NUCLEOTIDE SEQUENCE</scope>
</reference>
<dbReference type="Proteomes" id="UP000838412">
    <property type="component" value="Chromosome 2"/>
</dbReference>
<evidence type="ECO:0000256" key="14">
    <source>
        <dbReference type="SAM" id="Phobius"/>
    </source>
</evidence>
<sequence>MVLGTAFAILALLARSAFPMTIAPTDYNGDYYDYSDYGDPCDYIDEHEIRRAYEGEAVELRCPLADCITPSSPISWFKDGKAFPWTDQSAETIQMKGDLNETLEIYPVQIAQDNGTYRCEGFNGTERLVGQISLHVKLAPTKQSPVILHPTTNGMHKEYRRLGQNVTFSCHAYFGVQQIIKQVYWLVDGHFIDDTDRIKEGYTTREDEKGKEFVNGTLIITDIKPEDYRQYTCVAKNLFGDEMAQVQLVEGDDPRSESAVKEDLNEEMQQYRNGAAGGGAVLMMVCVLALVYYWKKLEIRLMIKDKFMPFEEGDTIEHTSEGDDDFQFHEQELHVTHFTMDVKLQQNARVLLSQEKGPEGVTYEIIIGSDNNTRSAIRRHVYGMVMDQREVSSSTPQILSKDEWKTFWVSFKDGIIEVGTPGEDPFLKWVQGENLNVKYLGFMNGSRAKGKLRFSDLGQKEYDVFILYDIQQIGFVKNLLLPFLEKTCRCVVRIEHRDFDGGTDTFENYVEFIQRSRRVLFVLSPNYVKNQWMKFASCVALDEMLREKARIVMIEYLPIKDQEDFETLKIFNEQVQKLMKAVTCIKWSDQAETRTDHRFWRELRYNMPKKRVLTRKSSAWELLRQRSVQADSVVSNSIVRFGFRRQRSTLSDGVADYSRESKERSTLSDDSAIIAEDDREEATTPCLCFIDETCVCNDRSSMLEKETVL</sequence>
<keyword evidence="14" id="KW-0812">Transmembrane</keyword>
<evidence type="ECO:0000256" key="6">
    <source>
        <dbReference type="ARBA" id="ARBA00023027"/>
    </source>
</evidence>
<dbReference type="InterPro" id="IPR013151">
    <property type="entry name" value="Immunoglobulin_dom"/>
</dbReference>
<evidence type="ECO:0000256" key="12">
    <source>
        <dbReference type="ARBA" id="ARBA00041012"/>
    </source>
</evidence>
<dbReference type="Pfam" id="PF00047">
    <property type="entry name" value="ig"/>
    <property type="match status" value="1"/>
</dbReference>
<evidence type="ECO:0000256" key="15">
    <source>
        <dbReference type="SAM" id="SignalP"/>
    </source>
</evidence>
<dbReference type="SUPFAM" id="SSF52200">
    <property type="entry name" value="Toll/Interleukin receptor TIR domain"/>
    <property type="match status" value="1"/>
</dbReference>
<dbReference type="Gene3D" id="2.60.40.10">
    <property type="entry name" value="Immunoglobulins"/>
    <property type="match status" value="2"/>
</dbReference>
<dbReference type="PANTHER" id="PTHR11890:SF44">
    <property type="entry name" value="X-LINKED INTERLEUKIN-1 RECEPTOR ACCESSORY PROTEIN-LIKE 2"/>
    <property type="match status" value="1"/>
</dbReference>
<evidence type="ECO:0000256" key="5">
    <source>
        <dbReference type="ARBA" id="ARBA00022830"/>
    </source>
</evidence>
<keyword evidence="10" id="KW-0393">Immunoglobulin domain</keyword>
<evidence type="ECO:0000256" key="4">
    <source>
        <dbReference type="ARBA" id="ARBA00022801"/>
    </source>
</evidence>
<feature type="domain" description="Ig-like" evidence="17">
    <location>
        <begin position="40"/>
        <end position="135"/>
    </location>
</feature>
<keyword evidence="14" id="KW-1133">Transmembrane helix</keyword>
<evidence type="ECO:0000256" key="9">
    <source>
        <dbReference type="ARBA" id="ARBA00023258"/>
    </source>
</evidence>
<dbReference type="PROSITE" id="PS50835">
    <property type="entry name" value="IG_LIKE"/>
    <property type="match status" value="2"/>
</dbReference>
<feature type="domain" description="TIR" evidence="16">
    <location>
        <begin position="460"/>
        <end position="607"/>
    </location>
</feature>
<comment type="subunit">
    <text evidence="11">Interacts with host IFNA1.</text>
</comment>
<keyword evidence="9" id="KW-0899">Viral immunoevasion</keyword>
<keyword evidence="9" id="KW-0945">Host-virus interaction</keyword>
<keyword evidence="6" id="KW-0520">NAD</keyword>
<dbReference type="AlphaFoldDB" id="A0A8J9ZFX0"/>
<keyword evidence="15" id="KW-0732">Signal</keyword>
<evidence type="ECO:0000256" key="11">
    <source>
        <dbReference type="ARBA" id="ARBA00038761"/>
    </source>
</evidence>
<keyword evidence="19" id="KW-1185">Reference proteome</keyword>
<comment type="function">
    <text evidence="13">Counteracts the antiviral effects of host IFN-alpha/beta and key IFN-inducible proteins involved in viral RNA degradation suxh as host OAS1. Acts as a soluble IFN-alpha receptor and thus inhibits the interaction between host IFN-alpha and its receptor.</text>
</comment>
<evidence type="ECO:0000256" key="13">
    <source>
        <dbReference type="ARBA" id="ARBA00045444"/>
    </source>
</evidence>
<feature type="signal peptide" evidence="15">
    <location>
        <begin position="1"/>
        <end position="19"/>
    </location>
</feature>
<organism evidence="18 19">
    <name type="scientific">Branchiostoma lanceolatum</name>
    <name type="common">Common lancelet</name>
    <name type="synonym">Amphioxus lanceolatum</name>
    <dbReference type="NCBI Taxonomy" id="7740"/>
    <lineage>
        <taxon>Eukaryota</taxon>
        <taxon>Metazoa</taxon>
        <taxon>Chordata</taxon>
        <taxon>Cephalochordata</taxon>
        <taxon>Leptocardii</taxon>
        <taxon>Amphioxiformes</taxon>
        <taxon>Branchiostomatidae</taxon>
        <taxon>Branchiostoma</taxon>
    </lineage>
</organism>
<dbReference type="Gene3D" id="3.40.50.10140">
    <property type="entry name" value="Toll/interleukin-1 receptor homology (TIR) domain"/>
    <property type="match status" value="1"/>
</dbReference>
<comment type="similarity">
    <text evidence="1">Belongs to the interleukin-1 receptor family.</text>
</comment>
<evidence type="ECO:0000259" key="16">
    <source>
        <dbReference type="PROSITE" id="PS50104"/>
    </source>
</evidence>
<evidence type="ECO:0000313" key="19">
    <source>
        <dbReference type="Proteomes" id="UP000838412"/>
    </source>
</evidence>
<dbReference type="GO" id="GO:0016787">
    <property type="term" value="F:hydrolase activity"/>
    <property type="evidence" value="ECO:0007669"/>
    <property type="project" value="UniProtKB-KW"/>
</dbReference>
<protein>
    <recommendedName>
        <fullName evidence="12">Soluble interferon alpha/beta receptor OPG204</fullName>
    </recommendedName>
</protein>
<dbReference type="InterPro" id="IPR013783">
    <property type="entry name" value="Ig-like_fold"/>
</dbReference>
<accession>A0A8J9ZFX0</accession>
<keyword evidence="4" id="KW-0378">Hydrolase</keyword>
<name>A0A8J9ZFX0_BRALA</name>
<dbReference type="SMART" id="SM00255">
    <property type="entry name" value="TIR"/>
    <property type="match status" value="1"/>
</dbReference>
<dbReference type="InterPro" id="IPR003598">
    <property type="entry name" value="Ig_sub2"/>
</dbReference>
<dbReference type="EMBL" id="OV696687">
    <property type="protein sequence ID" value="CAH1253755.1"/>
    <property type="molecule type" value="Genomic_DNA"/>
</dbReference>
<feature type="chain" id="PRO_5035422834" description="Soluble interferon alpha/beta receptor OPG204" evidence="15">
    <location>
        <begin position="20"/>
        <end position="709"/>
    </location>
</feature>
<dbReference type="Pfam" id="PF01582">
    <property type="entry name" value="TIR"/>
    <property type="match status" value="1"/>
</dbReference>
<dbReference type="Pfam" id="PF13927">
    <property type="entry name" value="Ig_3"/>
    <property type="match status" value="1"/>
</dbReference>
<keyword evidence="7" id="KW-1015">Disulfide bond</keyword>
<dbReference type="InterPro" id="IPR003599">
    <property type="entry name" value="Ig_sub"/>
</dbReference>
<feature type="domain" description="Ig-like" evidence="17">
    <location>
        <begin position="145"/>
        <end position="249"/>
    </location>
</feature>
<dbReference type="InterPro" id="IPR036179">
    <property type="entry name" value="Ig-like_dom_sf"/>
</dbReference>
<evidence type="ECO:0000256" key="3">
    <source>
        <dbReference type="ARBA" id="ARBA00022632"/>
    </source>
</evidence>
<evidence type="ECO:0000256" key="7">
    <source>
        <dbReference type="ARBA" id="ARBA00023157"/>
    </source>
</evidence>
<dbReference type="InterPro" id="IPR035897">
    <property type="entry name" value="Toll_tir_struct_dom_sf"/>
</dbReference>
<keyword evidence="2" id="KW-0244">Early protein</keyword>
<dbReference type="InterPro" id="IPR007110">
    <property type="entry name" value="Ig-like_dom"/>
</dbReference>
<keyword evidence="14" id="KW-0472">Membrane</keyword>
<gene>
    <name evidence="18" type="primary">CPAMD8</name>
    <name evidence="18" type="ORF">BLAG_LOCUS13409</name>
</gene>
<dbReference type="PANTHER" id="PTHR11890">
    <property type="entry name" value="INTERLEUKIN-1 RECEPTOR FAMILY MEMBER"/>
    <property type="match status" value="1"/>
</dbReference>
<dbReference type="InterPro" id="IPR015621">
    <property type="entry name" value="IL-1_rcpt_fam"/>
</dbReference>
<dbReference type="GO" id="GO:0039502">
    <property type="term" value="P:symbiont-mediated suppression of host type I interferon-mediated signaling pathway"/>
    <property type="evidence" value="ECO:0007669"/>
    <property type="project" value="UniProtKB-KW"/>
</dbReference>
<evidence type="ECO:0000259" key="17">
    <source>
        <dbReference type="PROSITE" id="PS50835"/>
    </source>
</evidence>
<dbReference type="SMART" id="SM00408">
    <property type="entry name" value="IGc2"/>
    <property type="match status" value="2"/>
</dbReference>
<evidence type="ECO:0000313" key="18">
    <source>
        <dbReference type="EMBL" id="CAH1253755.1"/>
    </source>
</evidence>
<dbReference type="PROSITE" id="PS50104">
    <property type="entry name" value="TIR"/>
    <property type="match status" value="1"/>
</dbReference>
<dbReference type="InterPro" id="IPR022041">
    <property type="entry name" value="Methyltransf_FA"/>
</dbReference>
<evidence type="ECO:0000256" key="8">
    <source>
        <dbReference type="ARBA" id="ARBA00023180"/>
    </source>
</evidence>
<keyword evidence="9" id="KW-0922">Interferon antiviral system evasion</keyword>
<dbReference type="SUPFAM" id="SSF48726">
    <property type="entry name" value="Immunoglobulin"/>
    <property type="match status" value="2"/>
</dbReference>
<dbReference type="CDD" id="cd00096">
    <property type="entry name" value="Ig"/>
    <property type="match status" value="1"/>
</dbReference>
<feature type="transmembrane region" description="Helical" evidence="14">
    <location>
        <begin position="274"/>
        <end position="294"/>
    </location>
</feature>
<evidence type="ECO:0000256" key="1">
    <source>
        <dbReference type="ARBA" id="ARBA00009752"/>
    </source>
</evidence>